<dbReference type="PRINTS" id="PR00081">
    <property type="entry name" value="GDHRDH"/>
</dbReference>
<dbReference type="PANTHER" id="PTHR43157:SF66">
    <property type="entry name" value="WW DOMAIN-CONTAINING OXIDOREDUCTASE-LIKE PROTEIN"/>
    <property type="match status" value="1"/>
</dbReference>
<accession>A0A8S9XKZ9</accession>
<dbReference type="PANTHER" id="PTHR43157">
    <property type="entry name" value="PHOSPHATIDYLINOSITOL-GLYCAN BIOSYNTHESIS CLASS F PROTEIN-RELATED"/>
    <property type="match status" value="1"/>
</dbReference>
<protein>
    <submittedName>
        <fullName evidence="3">Uncharacterized protein</fullName>
    </submittedName>
</protein>
<dbReference type="InterPro" id="IPR036291">
    <property type="entry name" value="NAD(P)-bd_dom_sf"/>
</dbReference>
<dbReference type="SUPFAM" id="SSF51735">
    <property type="entry name" value="NAD(P)-binding Rossmann-fold domains"/>
    <property type="match status" value="1"/>
</dbReference>
<dbReference type="EMBL" id="WIXP02000006">
    <property type="protein sequence ID" value="KAF6209264.1"/>
    <property type="molecule type" value="Genomic_DNA"/>
</dbReference>
<proteinExistence type="predicted"/>
<dbReference type="InterPro" id="IPR002347">
    <property type="entry name" value="SDR_fam"/>
</dbReference>
<evidence type="ECO:0000313" key="4">
    <source>
        <dbReference type="Proteomes" id="UP000466442"/>
    </source>
</evidence>
<dbReference type="OrthoDB" id="191139at2759"/>
<gene>
    <name evidence="3" type="ORF">GE061_015009</name>
</gene>
<evidence type="ECO:0000256" key="1">
    <source>
        <dbReference type="ARBA" id="ARBA00023002"/>
    </source>
</evidence>
<evidence type="ECO:0000313" key="3">
    <source>
        <dbReference type="EMBL" id="KAF6209264.1"/>
    </source>
</evidence>
<sequence>MTTRSGLPIRPLYPVEGEVADSFSPPGRMVGMNSIQVEPTVHQEEGTNQGFSQSPVLTVDEMRSHIVEEVGIQLNECFTEMRDMMLTEFKALLQQPSSALPSRNAIASMEQSTNPNDNSNNQKAYGTPGGTQTIPFLKPKPYDGTVDWDSYLTQFELIAVRNGWDNVTKAAVLGAALCGPALTLLSELQHPIRVQKPNEDIRTYHREMQELGRKAWPQAKGSMDSVIVTHFMNGLRDIRIRERVLTAWPETMTAALTLALRMEAVSRLAPPKTASIGYETALDIARRGARVVMACRNTETAAKAREEIAEKTKNSNVVVKKLDLSSLKSVREFAADINKNESRLDVLVHNAGMANTFEKKVTEDGLEITMATNMYGPFLLTHLLIDLLKKSKPSRIVIVASDLYKLANLDLENPNPINSLPAYLYYVSKRGNILWARELSRRLEGSGVTANFLHPGMIDSGIWRNVPFPLNLPLKVIVKVFFKTPEKGAQTTVHLAVSDELDDVNGKYFMDCR</sequence>
<organism evidence="3 4">
    <name type="scientific">Apolygus lucorum</name>
    <name type="common">Small green plant bug</name>
    <name type="synonym">Lygocoris lucorum</name>
    <dbReference type="NCBI Taxonomy" id="248454"/>
    <lineage>
        <taxon>Eukaryota</taxon>
        <taxon>Metazoa</taxon>
        <taxon>Ecdysozoa</taxon>
        <taxon>Arthropoda</taxon>
        <taxon>Hexapoda</taxon>
        <taxon>Insecta</taxon>
        <taxon>Pterygota</taxon>
        <taxon>Neoptera</taxon>
        <taxon>Paraneoptera</taxon>
        <taxon>Hemiptera</taxon>
        <taxon>Heteroptera</taxon>
        <taxon>Panheteroptera</taxon>
        <taxon>Cimicomorpha</taxon>
        <taxon>Miridae</taxon>
        <taxon>Mirini</taxon>
        <taxon>Apolygus</taxon>
    </lineage>
</organism>
<feature type="non-terminal residue" evidence="3">
    <location>
        <position position="1"/>
    </location>
</feature>
<dbReference type="Gene3D" id="3.40.50.720">
    <property type="entry name" value="NAD(P)-binding Rossmann-like Domain"/>
    <property type="match status" value="1"/>
</dbReference>
<name>A0A8S9XKZ9_APOLU</name>
<dbReference type="GO" id="GO:0016491">
    <property type="term" value="F:oxidoreductase activity"/>
    <property type="evidence" value="ECO:0007669"/>
    <property type="project" value="UniProtKB-KW"/>
</dbReference>
<keyword evidence="1" id="KW-0560">Oxidoreductase</keyword>
<evidence type="ECO:0000256" key="2">
    <source>
        <dbReference type="SAM" id="MobiDB-lite"/>
    </source>
</evidence>
<reference evidence="3" key="1">
    <citation type="journal article" date="2021" name="Mol. Ecol. Resour.">
        <title>Apolygus lucorum genome provides insights into omnivorousness and mesophyll feeding.</title>
        <authorList>
            <person name="Liu Y."/>
            <person name="Liu H."/>
            <person name="Wang H."/>
            <person name="Huang T."/>
            <person name="Liu B."/>
            <person name="Yang B."/>
            <person name="Yin L."/>
            <person name="Li B."/>
            <person name="Zhang Y."/>
            <person name="Zhang S."/>
            <person name="Jiang F."/>
            <person name="Zhang X."/>
            <person name="Ren Y."/>
            <person name="Wang B."/>
            <person name="Wang S."/>
            <person name="Lu Y."/>
            <person name="Wu K."/>
            <person name="Fan W."/>
            <person name="Wang G."/>
        </authorList>
    </citation>
    <scope>NUCLEOTIDE SEQUENCE</scope>
    <source>
        <strain evidence="3">12Hb</strain>
    </source>
</reference>
<dbReference type="AlphaFoldDB" id="A0A8S9XKZ9"/>
<keyword evidence="4" id="KW-1185">Reference proteome</keyword>
<comment type="caution">
    <text evidence="3">The sequence shown here is derived from an EMBL/GenBank/DDBJ whole genome shotgun (WGS) entry which is preliminary data.</text>
</comment>
<feature type="region of interest" description="Disordered" evidence="2">
    <location>
        <begin position="109"/>
        <end position="134"/>
    </location>
</feature>
<dbReference type="Proteomes" id="UP000466442">
    <property type="component" value="Unassembled WGS sequence"/>
</dbReference>
<dbReference type="Pfam" id="PF00106">
    <property type="entry name" value="adh_short"/>
    <property type="match status" value="1"/>
</dbReference>